<feature type="region of interest" description="Disordered" evidence="1">
    <location>
        <begin position="44"/>
        <end position="64"/>
    </location>
</feature>
<keyword evidence="3" id="KW-1185">Reference proteome</keyword>
<name>A0A0V0RN44_9BILA</name>
<dbReference type="EMBL" id="JYDL01000119">
    <property type="protein sequence ID" value="KRX15923.1"/>
    <property type="molecule type" value="Genomic_DNA"/>
</dbReference>
<protein>
    <submittedName>
        <fullName evidence="2">Uncharacterized protein</fullName>
    </submittedName>
</protein>
<feature type="region of interest" description="Disordered" evidence="1">
    <location>
        <begin position="1"/>
        <end position="29"/>
    </location>
</feature>
<evidence type="ECO:0000313" key="3">
    <source>
        <dbReference type="Proteomes" id="UP000054630"/>
    </source>
</evidence>
<comment type="caution">
    <text evidence="2">The sequence shown here is derived from an EMBL/GenBank/DDBJ whole genome shotgun (WGS) entry which is preliminary data.</text>
</comment>
<accession>A0A0V0RN44</accession>
<evidence type="ECO:0000256" key="1">
    <source>
        <dbReference type="SAM" id="MobiDB-lite"/>
    </source>
</evidence>
<sequence>MSGKHLRVAASGGSEGQVPASRRVRSGGGRGAFRITVSWTAPAGLQPAASQQRPGRDLAGPNHYGRARCRFSSALRSPSGILVSGRSVPIPAQTPPAPGPSGVRYGAAVVHKSEAEGGDPEQLLDVAVPSWIENVVRAVSHHRDQQGCLG</sequence>
<reference evidence="2 3" key="1">
    <citation type="submission" date="2015-01" db="EMBL/GenBank/DDBJ databases">
        <title>Evolution of Trichinella species and genotypes.</title>
        <authorList>
            <person name="Korhonen P.K."/>
            <person name="Edoardo P."/>
            <person name="Giuseppe L.R."/>
            <person name="Gasser R.B."/>
        </authorList>
    </citation>
    <scope>NUCLEOTIDE SEQUENCE [LARGE SCALE GENOMIC DNA]</scope>
    <source>
        <strain evidence="2">ISS37</strain>
    </source>
</reference>
<dbReference type="Proteomes" id="UP000054630">
    <property type="component" value="Unassembled WGS sequence"/>
</dbReference>
<dbReference type="OrthoDB" id="10477354at2759"/>
<evidence type="ECO:0000313" key="2">
    <source>
        <dbReference type="EMBL" id="KRX15923.1"/>
    </source>
</evidence>
<dbReference type="AlphaFoldDB" id="A0A0V0RN44"/>
<proteinExistence type="predicted"/>
<gene>
    <name evidence="2" type="ORF">T07_993</name>
</gene>
<organism evidence="2 3">
    <name type="scientific">Trichinella nelsoni</name>
    <dbReference type="NCBI Taxonomy" id="6336"/>
    <lineage>
        <taxon>Eukaryota</taxon>
        <taxon>Metazoa</taxon>
        <taxon>Ecdysozoa</taxon>
        <taxon>Nematoda</taxon>
        <taxon>Enoplea</taxon>
        <taxon>Dorylaimia</taxon>
        <taxon>Trichinellida</taxon>
        <taxon>Trichinellidae</taxon>
        <taxon>Trichinella</taxon>
    </lineage>
</organism>